<dbReference type="InterPro" id="IPR001296">
    <property type="entry name" value="Glyco_trans_1"/>
</dbReference>
<dbReference type="SUPFAM" id="SSF53756">
    <property type="entry name" value="UDP-Glycosyltransferase/glycogen phosphorylase"/>
    <property type="match status" value="1"/>
</dbReference>
<sequence length="356" mass="39707">MTPGFIKMHIINTVFGDARGGRWQVLIDYSRWLREAGHKVTVIIGTKAKEPTSELELLGCHILRIRNSGFYDPGATIMLWLILRKLRPDAIISHGGRSTCLFRRAKPKGTPLIAVNHSNNVKRSIGADIYFNISDHIEQLIRGRTRQGLHFRVINCPRELTVHPPRPDTRDATRLSSMGQLIPRKGIDVLLHSLSRLDTRGVPFTCAIAGTGPQKDELELLCKQLELQDKVQFVGHIRQPIEFLANSDIFCFPTKGEGFPISPIEAFAAGCAVVGTDDPGTAELLEHGNLGMVVPRGDIDGLEQALETLILNPEKRLELAKKAQHRYLQQYTPVKAKAGFLDALESAIHQFQRLDN</sequence>
<dbReference type="EMBL" id="QPJI01000010">
    <property type="protein sequence ID" value="RCW66538.1"/>
    <property type="molecule type" value="Genomic_DNA"/>
</dbReference>
<feature type="domain" description="Glycosyltransferase subfamily 4-like N-terminal" evidence="5">
    <location>
        <begin position="20"/>
        <end position="120"/>
    </location>
</feature>
<evidence type="ECO:0000313" key="7">
    <source>
        <dbReference type="Proteomes" id="UP000253647"/>
    </source>
</evidence>
<dbReference type="PANTHER" id="PTHR12526">
    <property type="entry name" value="GLYCOSYLTRANSFERASE"/>
    <property type="match status" value="1"/>
</dbReference>
<dbReference type="InterPro" id="IPR028098">
    <property type="entry name" value="Glyco_trans_4-like_N"/>
</dbReference>
<dbReference type="Pfam" id="PF00534">
    <property type="entry name" value="Glycos_transf_1"/>
    <property type="match status" value="1"/>
</dbReference>
<name>A0A368XHP3_MARNT</name>
<dbReference type="Gene3D" id="3.40.50.2000">
    <property type="entry name" value="Glycogen Phosphorylase B"/>
    <property type="match status" value="2"/>
</dbReference>
<reference evidence="6 7" key="1">
    <citation type="submission" date="2018-07" db="EMBL/GenBank/DDBJ databases">
        <title>Freshwater and sediment microbial communities from various areas in North America, analyzing microbe dynamics in response to fracking.</title>
        <authorList>
            <person name="Lamendella R."/>
        </authorList>
    </citation>
    <scope>NUCLEOTIDE SEQUENCE [LARGE SCALE GENOMIC DNA]</scope>
    <source>
        <strain evidence="6 7">105B</strain>
    </source>
</reference>
<evidence type="ECO:0000256" key="1">
    <source>
        <dbReference type="ARBA" id="ARBA00009481"/>
    </source>
</evidence>
<dbReference type="Pfam" id="PF13439">
    <property type="entry name" value="Glyco_transf_4"/>
    <property type="match status" value="1"/>
</dbReference>
<comment type="caution">
    <text evidence="6">The sequence shown here is derived from an EMBL/GenBank/DDBJ whole genome shotgun (WGS) entry which is preliminary data.</text>
</comment>
<dbReference type="GO" id="GO:1901135">
    <property type="term" value="P:carbohydrate derivative metabolic process"/>
    <property type="evidence" value="ECO:0007669"/>
    <property type="project" value="UniProtKB-ARBA"/>
</dbReference>
<organism evidence="6 7">
    <name type="scientific">Marinobacter nauticus</name>
    <name type="common">Marinobacter hydrocarbonoclasticus</name>
    <name type="synonym">Marinobacter aquaeolei</name>
    <dbReference type="NCBI Taxonomy" id="2743"/>
    <lineage>
        <taxon>Bacteria</taxon>
        <taxon>Pseudomonadati</taxon>
        <taxon>Pseudomonadota</taxon>
        <taxon>Gammaproteobacteria</taxon>
        <taxon>Pseudomonadales</taxon>
        <taxon>Marinobacteraceae</taxon>
        <taxon>Marinobacter</taxon>
    </lineage>
</organism>
<evidence type="ECO:0000313" key="6">
    <source>
        <dbReference type="EMBL" id="RCW66538.1"/>
    </source>
</evidence>
<proteinExistence type="inferred from homology"/>
<evidence type="ECO:0000256" key="2">
    <source>
        <dbReference type="ARBA" id="ARBA00022676"/>
    </source>
</evidence>
<accession>A0A368XHP3</accession>
<comment type="similarity">
    <text evidence="1">Belongs to the glycosyltransferase group 1 family. Glycosyltransferase 4 subfamily.</text>
</comment>
<dbReference type="AlphaFoldDB" id="A0A368XHP3"/>
<evidence type="ECO:0000259" key="4">
    <source>
        <dbReference type="Pfam" id="PF00534"/>
    </source>
</evidence>
<dbReference type="CDD" id="cd03811">
    <property type="entry name" value="GT4_GT28_WabH-like"/>
    <property type="match status" value="1"/>
</dbReference>
<keyword evidence="2" id="KW-0328">Glycosyltransferase</keyword>
<gene>
    <name evidence="6" type="ORF">DET61_11086</name>
</gene>
<feature type="domain" description="Glycosyl transferase family 1" evidence="4">
    <location>
        <begin position="176"/>
        <end position="325"/>
    </location>
</feature>
<dbReference type="PANTHER" id="PTHR12526:SF640">
    <property type="entry name" value="COLANIC ACID BIOSYNTHESIS GLYCOSYLTRANSFERASE WCAL-RELATED"/>
    <property type="match status" value="1"/>
</dbReference>
<evidence type="ECO:0000259" key="5">
    <source>
        <dbReference type="Pfam" id="PF13439"/>
    </source>
</evidence>
<protein>
    <submittedName>
        <fullName evidence="6">Glycosyltransferase involved in cell wall biosynthesis</fullName>
    </submittedName>
</protein>
<evidence type="ECO:0000256" key="3">
    <source>
        <dbReference type="ARBA" id="ARBA00022679"/>
    </source>
</evidence>
<dbReference type="GO" id="GO:0016757">
    <property type="term" value="F:glycosyltransferase activity"/>
    <property type="evidence" value="ECO:0007669"/>
    <property type="project" value="UniProtKB-KW"/>
</dbReference>
<dbReference type="Proteomes" id="UP000253647">
    <property type="component" value="Unassembled WGS sequence"/>
</dbReference>
<keyword evidence="3 6" id="KW-0808">Transferase</keyword>